<dbReference type="InterPro" id="IPR046819">
    <property type="entry name" value="MmeI_hel"/>
</dbReference>
<keyword evidence="14" id="KW-1185">Reference proteome</keyword>
<dbReference type="PANTHER" id="PTHR33841:SF5">
    <property type="entry name" value="DNA METHYLASE (MODIFICATION METHYLASE) (METHYLTRANSFERASE)-RELATED"/>
    <property type="match status" value="1"/>
</dbReference>
<proteinExistence type="inferred from homology"/>
<feature type="domain" description="Type II methyltransferase M.TaqI-like" evidence="10">
    <location>
        <begin position="595"/>
        <end position="788"/>
    </location>
</feature>
<feature type="coiled-coil region" evidence="9">
    <location>
        <begin position="1255"/>
        <end position="1282"/>
    </location>
</feature>
<keyword evidence="3 13" id="KW-0489">Methyltransferase</keyword>
<evidence type="ECO:0000256" key="6">
    <source>
        <dbReference type="ARBA" id="ARBA00022747"/>
    </source>
</evidence>
<keyword evidence="9" id="KW-0175">Coiled coil</keyword>
<comment type="similarity">
    <text evidence="1">Belongs to the N(4)/N(6)-methyltransferase family.</text>
</comment>
<keyword evidence="4" id="KW-0808">Transferase</keyword>
<dbReference type="EC" id="2.1.1.72" evidence="2"/>
<dbReference type="EMBL" id="JAFMNX010000003">
    <property type="protein sequence ID" value="MBS9721947.1"/>
    <property type="molecule type" value="Genomic_DNA"/>
</dbReference>
<dbReference type="InterPro" id="IPR002052">
    <property type="entry name" value="DNA_methylase_N6_adenine_CS"/>
</dbReference>
<feature type="domain" description="MmeI-like helicase spacer" evidence="12">
    <location>
        <begin position="295"/>
        <end position="371"/>
    </location>
</feature>
<protein>
    <recommendedName>
        <fullName evidence="2">site-specific DNA-methyltransferase (adenine-specific)</fullName>
        <ecNumber evidence="2">2.1.1.72</ecNumber>
    </recommendedName>
</protein>
<dbReference type="Pfam" id="PF07669">
    <property type="entry name" value="Eco57I"/>
    <property type="match status" value="1"/>
</dbReference>
<accession>A0ABS5S206</accession>
<evidence type="ECO:0000256" key="9">
    <source>
        <dbReference type="SAM" id="Coils"/>
    </source>
</evidence>
<keyword evidence="6" id="KW-0680">Restriction system</keyword>
<evidence type="ECO:0000256" key="8">
    <source>
        <dbReference type="ARBA" id="ARBA00047942"/>
    </source>
</evidence>
<dbReference type="InterPro" id="IPR011639">
    <property type="entry name" value="MethylTrfase_TaqI-like_dom"/>
</dbReference>
<comment type="catalytic activity">
    <reaction evidence="8">
        <text>a 2'-deoxyadenosine in DNA + S-adenosyl-L-methionine = an N(6)-methyl-2'-deoxyadenosine in DNA + S-adenosyl-L-homocysteine + H(+)</text>
        <dbReference type="Rhea" id="RHEA:15197"/>
        <dbReference type="Rhea" id="RHEA-COMP:12418"/>
        <dbReference type="Rhea" id="RHEA-COMP:12419"/>
        <dbReference type="ChEBI" id="CHEBI:15378"/>
        <dbReference type="ChEBI" id="CHEBI:57856"/>
        <dbReference type="ChEBI" id="CHEBI:59789"/>
        <dbReference type="ChEBI" id="CHEBI:90615"/>
        <dbReference type="ChEBI" id="CHEBI:90616"/>
        <dbReference type="EC" id="2.1.1.72"/>
    </reaction>
</comment>
<feature type="domain" description="TaqI-like C-terminal specificity" evidence="11">
    <location>
        <begin position="992"/>
        <end position="1089"/>
    </location>
</feature>
<keyword evidence="5" id="KW-0949">S-adenosyl-L-methionine</keyword>
<dbReference type="Pfam" id="PF20465">
    <property type="entry name" value="MmeI_hel"/>
    <property type="match status" value="1"/>
</dbReference>
<dbReference type="SUPFAM" id="SSF53335">
    <property type="entry name" value="S-adenosyl-L-methionine-dependent methyltransferases"/>
    <property type="match status" value="1"/>
</dbReference>
<evidence type="ECO:0000259" key="11">
    <source>
        <dbReference type="Pfam" id="PF12950"/>
    </source>
</evidence>
<gene>
    <name evidence="13" type="ORF">JYU29_14745</name>
</gene>
<dbReference type="Pfam" id="PF12950">
    <property type="entry name" value="TaqI_C"/>
    <property type="match status" value="1"/>
</dbReference>
<evidence type="ECO:0000313" key="14">
    <source>
        <dbReference type="Proteomes" id="UP001297272"/>
    </source>
</evidence>
<sequence length="1304" mass="147155">MALAGMHHLMKMTYQYLFADTYLLSVFHQEYQAFRGSADEQKLRERLEKWASKSFQKETTSEIAFVNIFFDETWGYVQSGKASGSGYTCYPKFAIGGSGQGGGTGEADAALGYFNDPVVPPTPQVVCEFKDVRSNLDAPQKRKGNNRSPVKQCADYLREAMKPHFGNEAVLPTWAIVTDMNEFRLYWRNTIPTQYQRFIIKKATTDAGVSLLDDTEAGSFQRFLFQKLFHADTLLTTGGASLLQRLLKDQRFREKDIESKFYKEYSAYRQKLIELIIINNTAFSGTRGKLVRLAQKLIDRCIFIMFCEDMGEQLSFPPNALRDYLAELSKATTFEPSEFDAWNKLKELFTAMNDGTKFRSRNLNRFNGGLFAKDDALEALRIPNEAFCVTMQGENDTTLRSSPLTLLYFSGSYNFGTMKREGKAITLFTLGRIFEQSITELEALEAEAENRPSITKESKRKRDGVYYTPEWVVEKVVSETVGTRLDDIRRNLGWSFQLEGDEDAIKAQVDLSPSKRSQVFVRHVKAVEQFRVRLETFTVLDPACGSGAFLIHTLEYLLRERQRVEREFALVTGGKGAALFEFKSDEAVRSILSSNIFGVDINPASVEIARLALWLHTAKSNQPLTNLDSNIVTGNSLVGPEVYEFKKDLLSADETKRETINAFDFEATFQAVFNKSRPEGKGFDCVVGNPPYVKLQNFKKVYPETADFLRNATGKDDVPLYQSCQSGSYDLYLPFIEHGISLLNNAGRMGYIAPSVWRFNGYGKSLRAYIKQNRSLDRWIDFGSFQVFDEAITYTALQFYAKFPSESIQIAFAPDGALGDIPDWNDPEWRISYDQIPAADPWVFASQPTLKLLAKLKTNSLRLGDPAVTEAVSQGLVSGAFDIFANHQMQSGSYRSVVEKVANDVELEDAATLALINATDIDRFVIHPTKLRIIFPYKVTGDRVSLIPESSFSTKFPKAYAHLKTYEKKLRARDAGQFSDIPGANGNGGARAHEWYAYSRNQNLEKQSRPKIVIAGTATRIEAALDEKGVFATNDKRVYTIFPRKPDDVKFLVAILNSRVSTFVFKQYARPKAGGYYDIESQFLNPIPIPKASDKDKKRVSDLSDKLSKAHVANIELLDNISRRLAACTKITKAEEWLWPGKVASLKELRKKAPSTLGKREQAKWARTERERQIGIQNELLATQLRPDMKLEAGLTTEGELTIKSGEMTVLNGVFVSADEAEMILFSWNNILRRNPSLDSQHFARKLMDVRLTENNAIRQQLKGLDQKATQLATEIEGLETELDAIAYELFGLSVEEQKIVEAS</sequence>
<organism evidence="13 14">
    <name type="scientific">Tianweitania aestuarii</name>
    <dbReference type="NCBI Taxonomy" id="2814886"/>
    <lineage>
        <taxon>Bacteria</taxon>
        <taxon>Pseudomonadati</taxon>
        <taxon>Pseudomonadota</taxon>
        <taxon>Alphaproteobacteria</taxon>
        <taxon>Hyphomicrobiales</taxon>
        <taxon>Phyllobacteriaceae</taxon>
        <taxon>Tianweitania</taxon>
    </lineage>
</organism>
<dbReference type="InterPro" id="IPR050953">
    <property type="entry name" value="N4_N6_ade-DNA_methylase"/>
</dbReference>
<dbReference type="GO" id="GO:0032259">
    <property type="term" value="P:methylation"/>
    <property type="evidence" value="ECO:0007669"/>
    <property type="project" value="UniProtKB-KW"/>
</dbReference>
<evidence type="ECO:0000256" key="7">
    <source>
        <dbReference type="ARBA" id="ARBA00023125"/>
    </source>
</evidence>
<dbReference type="PROSITE" id="PS00092">
    <property type="entry name" value="N6_MTASE"/>
    <property type="match status" value="1"/>
</dbReference>
<dbReference type="PANTHER" id="PTHR33841">
    <property type="entry name" value="DNA METHYLTRANSFERASE YEEA-RELATED"/>
    <property type="match status" value="1"/>
</dbReference>
<evidence type="ECO:0000259" key="10">
    <source>
        <dbReference type="Pfam" id="PF07669"/>
    </source>
</evidence>
<dbReference type="Proteomes" id="UP001297272">
    <property type="component" value="Unassembled WGS sequence"/>
</dbReference>
<dbReference type="GO" id="GO:0008168">
    <property type="term" value="F:methyltransferase activity"/>
    <property type="evidence" value="ECO:0007669"/>
    <property type="project" value="UniProtKB-KW"/>
</dbReference>
<dbReference type="InterPro" id="IPR025931">
    <property type="entry name" value="TaqI_C"/>
</dbReference>
<dbReference type="PRINTS" id="PR00507">
    <property type="entry name" value="N12N6MTFRASE"/>
</dbReference>
<evidence type="ECO:0000256" key="2">
    <source>
        <dbReference type="ARBA" id="ARBA00011900"/>
    </source>
</evidence>
<reference evidence="13 14" key="1">
    <citation type="submission" date="2021-03" db="EMBL/GenBank/DDBJ databases">
        <title>Tianweitania aestuarii sp. nov., isolated from a tidal flat.</title>
        <authorList>
            <person name="Park S."/>
            <person name="Yoon J.-H."/>
        </authorList>
    </citation>
    <scope>NUCLEOTIDE SEQUENCE [LARGE SCALE GENOMIC DNA]</scope>
    <source>
        <strain evidence="13 14">BSSL-BM11</strain>
    </source>
</reference>
<evidence type="ECO:0000259" key="12">
    <source>
        <dbReference type="Pfam" id="PF20465"/>
    </source>
</evidence>
<dbReference type="RefSeq" id="WP_213985547.1">
    <property type="nucleotide sequence ID" value="NZ_JAFMNX010000003.1"/>
</dbReference>
<evidence type="ECO:0000256" key="1">
    <source>
        <dbReference type="ARBA" id="ARBA00006594"/>
    </source>
</evidence>
<evidence type="ECO:0000256" key="5">
    <source>
        <dbReference type="ARBA" id="ARBA00022691"/>
    </source>
</evidence>
<evidence type="ECO:0000256" key="4">
    <source>
        <dbReference type="ARBA" id="ARBA00022679"/>
    </source>
</evidence>
<evidence type="ECO:0000313" key="13">
    <source>
        <dbReference type="EMBL" id="MBS9721947.1"/>
    </source>
</evidence>
<name>A0ABS5S206_9HYPH</name>
<evidence type="ECO:0000256" key="3">
    <source>
        <dbReference type="ARBA" id="ARBA00022603"/>
    </source>
</evidence>
<dbReference type="Gene3D" id="3.40.50.150">
    <property type="entry name" value="Vaccinia Virus protein VP39"/>
    <property type="match status" value="1"/>
</dbReference>
<dbReference type="InterPro" id="IPR029063">
    <property type="entry name" value="SAM-dependent_MTases_sf"/>
</dbReference>
<keyword evidence="7" id="KW-0238">DNA-binding</keyword>
<comment type="caution">
    <text evidence="13">The sequence shown here is derived from an EMBL/GenBank/DDBJ whole genome shotgun (WGS) entry which is preliminary data.</text>
</comment>